<reference evidence="10" key="1">
    <citation type="submission" date="2014-02" db="EMBL/GenBank/DDBJ databases">
        <title>Expanding our view of genomic diversity in Candidatus Accumulibacter clades.</title>
        <authorList>
            <person name="Skennerton C.T."/>
            <person name="Barr J.J."/>
            <person name="Slater F.R."/>
            <person name="Bond P.L."/>
            <person name="Tyson G.W."/>
        </authorList>
    </citation>
    <scope>NUCLEOTIDE SEQUENCE [LARGE SCALE GENOMIC DNA]</scope>
</reference>
<comment type="similarity">
    <text evidence="2 7">Belongs to the bacterioferritin family.</text>
</comment>
<dbReference type="PANTHER" id="PTHR30295:SF0">
    <property type="entry name" value="BACTERIOFERRITIN"/>
    <property type="match status" value="1"/>
</dbReference>
<proteinExistence type="inferred from homology"/>
<dbReference type="CDD" id="cd00907">
    <property type="entry name" value="Bacterioferritin"/>
    <property type="match status" value="1"/>
</dbReference>
<dbReference type="GO" id="GO:0005829">
    <property type="term" value="C:cytosol"/>
    <property type="evidence" value="ECO:0007669"/>
    <property type="project" value="TreeGrafter"/>
</dbReference>
<dbReference type="SUPFAM" id="SSF47240">
    <property type="entry name" value="Ferritin-like"/>
    <property type="match status" value="1"/>
</dbReference>
<dbReference type="PIRSF" id="PIRSF002560">
    <property type="entry name" value="Bacterioferritin"/>
    <property type="match status" value="1"/>
</dbReference>
<comment type="cofactor">
    <cofactor evidence="1">
        <name>heme b</name>
        <dbReference type="ChEBI" id="CHEBI:60344"/>
    </cofactor>
</comment>
<comment type="caution">
    <text evidence="10">The sequence shown here is derived from an EMBL/GenBank/DDBJ whole genome shotgun (WGS) entry which is preliminary data.</text>
</comment>
<protein>
    <recommendedName>
        <fullName evidence="7">Bacterioferritin</fullName>
    </recommendedName>
</protein>
<evidence type="ECO:0000256" key="8">
    <source>
        <dbReference type="PIRSR" id="PIRSR002560-1"/>
    </source>
</evidence>
<dbReference type="PATRIC" id="fig|1454001.3.peg.1292"/>
<keyword evidence="11" id="KW-1185">Reference proteome</keyword>
<feature type="binding site" description="axial binding residue" evidence="8">
    <location>
        <position position="52"/>
    </location>
    <ligand>
        <name>heme b</name>
        <dbReference type="ChEBI" id="CHEBI:60344"/>
        <note>ligand shared between dimeric partners</note>
    </ligand>
    <ligandPart>
        <name>Fe</name>
        <dbReference type="ChEBI" id="CHEBI:18248"/>
    </ligandPart>
</feature>
<dbReference type="Pfam" id="PF00210">
    <property type="entry name" value="Ferritin"/>
    <property type="match status" value="1"/>
</dbReference>
<keyword evidence="6 7" id="KW-0408">Iron</keyword>
<dbReference type="AlphaFoldDB" id="A0A011NVA9"/>
<evidence type="ECO:0000256" key="7">
    <source>
        <dbReference type="PIRNR" id="PIRNR002560"/>
    </source>
</evidence>
<feature type="binding site" evidence="8">
    <location>
        <position position="18"/>
    </location>
    <ligand>
        <name>Fe cation</name>
        <dbReference type="ChEBI" id="CHEBI:24875"/>
        <label>1</label>
    </ligand>
</feature>
<dbReference type="PANTHER" id="PTHR30295">
    <property type="entry name" value="BACTERIOFERRITIN"/>
    <property type="match status" value="1"/>
</dbReference>
<organism evidence="10 11">
    <name type="scientific">Candidatus Accumulibacter adjunctus</name>
    <dbReference type="NCBI Taxonomy" id="1454001"/>
    <lineage>
        <taxon>Bacteria</taxon>
        <taxon>Pseudomonadati</taxon>
        <taxon>Pseudomonadota</taxon>
        <taxon>Betaproteobacteria</taxon>
        <taxon>Candidatus Accumulibacter</taxon>
    </lineage>
</organism>
<evidence type="ECO:0000313" key="10">
    <source>
        <dbReference type="EMBL" id="EXI68487.1"/>
    </source>
</evidence>
<keyword evidence="3 7" id="KW-0409">Iron storage</keyword>
<dbReference type="PRINTS" id="PR00601">
    <property type="entry name" value="BACFERRITIN"/>
</dbReference>
<dbReference type="GO" id="GO:0020037">
    <property type="term" value="F:heme binding"/>
    <property type="evidence" value="ECO:0007669"/>
    <property type="project" value="TreeGrafter"/>
</dbReference>
<dbReference type="GO" id="GO:0006879">
    <property type="term" value="P:intracellular iron ion homeostasis"/>
    <property type="evidence" value="ECO:0007669"/>
    <property type="project" value="UniProtKB-KW"/>
</dbReference>
<dbReference type="PROSITE" id="PS50905">
    <property type="entry name" value="FERRITIN_LIKE"/>
    <property type="match status" value="1"/>
</dbReference>
<dbReference type="InterPro" id="IPR009040">
    <property type="entry name" value="Ferritin-like_diiron"/>
</dbReference>
<evidence type="ECO:0000259" key="9">
    <source>
        <dbReference type="PROSITE" id="PS50905"/>
    </source>
</evidence>
<dbReference type="Gene3D" id="1.20.1260.10">
    <property type="match status" value="1"/>
</dbReference>
<dbReference type="InterPro" id="IPR008331">
    <property type="entry name" value="Ferritin_DPS_dom"/>
</dbReference>
<dbReference type="InterPro" id="IPR002024">
    <property type="entry name" value="Bacterioferritin"/>
</dbReference>
<dbReference type="NCBIfam" id="TIGR00754">
    <property type="entry name" value="bfr"/>
    <property type="match status" value="1"/>
</dbReference>
<evidence type="ECO:0000256" key="1">
    <source>
        <dbReference type="ARBA" id="ARBA00001970"/>
    </source>
</evidence>
<evidence type="ECO:0000256" key="4">
    <source>
        <dbReference type="ARBA" id="ARBA00022617"/>
    </source>
</evidence>
<feature type="binding site" evidence="8">
    <location>
        <position position="94"/>
    </location>
    <ligand>
        <name>Fe cation</name>
        <dbReference type="ChEBI" id="CHEBI:24875"/>
        <label>2</label>
    </ligand>
</feature>
<dbReference type="Proteomes" id="UP000020218">
    <property type="component" value="Unassembled WGS sequence"/>
</dbReference>
<gene>
    <name evidence="10" type="primary">bfr_1</name>
    <name evidence="10" type="ORF">AW08_01269</name>
</gene>
<dbReference type="EMBL" id="JFAX01000005">
    <property type="protein sequence ID" value="EXI68487.1"/>
    <property type="molecule type" value="Genomic_DNA"/>
</dbReference>
<name>A0A011NVA9_9PROT</name>
<evidence type="ECO:0000256" key="2">
    <source>
        <dbReference type="ARBA" id="ARBA00008093"/>
    </source>
</evidence>
<dbReference type="GO" id="GO:0008199">
    <property type="term" value="F:ferric iron binding"/>
    <property type="evidence" value="ECO:0007669"/>
    <property type="project" value="InterPro"/>
</dbReference>
<dbReference type="InterPro" id="IPR009078">
    <property type="entry name" value="Ferritin-like_SF"/>
</dbReference>
<keyword evidence="5 7" id="KW-0479">Metal-binding</keyword>
<dbReference type="GO" id="GO:0006826">
    <property type="term" value="P:iron ion transport"/>
    <property type="evidence" value="ECO:0007669"/>
    <property type="project" value="InterPro"/>
</dbReference>
<evidence type="ECO:0000256" key="6">
    <source>
        <dbReference type="ARBA" id="ARBA00023004"/>
    </source>
</evidence>
<sequence>MKTDKRVVTALNKVLKNELTAINQYFLHARLFRHWGLERLNDYRYRQSIRVMKEADRLIDRILFLEGLPNLQNLGKLLIGEDVVECLQGDLRHEREAHRPLLVESIALCEELQDFVSRDLLEDLLEHCEEAIDWLETQHALIDRVTLPNYLQANMEPGGD</sequence>
<dbReference type="STRING" id="1454001.AW08_01269"/>
<accession>A0A011NVA9</accession>
<evidence type="ECO:0000256" key="5">
    <source>
        <dbReference type="ARBA" id="ARBA00022723"/>
    </source>
</evidence>
<keyword evidence="4" id="KW-0349">Heme</keyword>
<feature type="domain" description="Ferritin-like diiron" evidence="9">
    <location>
        <begin position="1"/>
        <end position="146"/>
    </location>
</feature>
<evidence type="ECO:0000313" key="11">
    <source>
        <dbReference type="Proteomes" id="UP000020218"/>
    </source>
</evidence>
<evidence type="ECO:0000256" key="3">
    <source>
        <dbReference type="ARBA" id="ARBA00022434"/>
    </source>
</evidence>
<keyword evidence="10" id="KW-0560">Oxidoreductase</keyword>
<dbReference type="GO" id="GO:0004322">
    <property type="term" value="F:ferroxidase activity"/>
    <property type="evidence" value="ECO:0007669"/>
    <property type="project" value="TreeGrafter"/>
</dbReference>
<dbReference type="InterPro" id="IPR012347">
    <property type="entry name" value="Ferritin-like"/>
</dbReference>